<dbReference type="SUPFAM" id="SSF55785">
    <property type="entry name" value="PYP-like sensor domain (PAS domain)"/>
    <property type="match status" value="1"/>
</dbReference>
<dbReference type="InterPro" id="IPR052155">
    <property type="entry name" value="Biofilm_reg_signaling"/>
</dbReference>
<dbReference type="Pfam" id="PF08448">
    <property type="entry name" value="PAS_4"/>
    <property type="match status" value="1"/>
</dbReference>
<evidence type="ECO:0000259" key="2">
    <source>
        <dbReference type="PROSITE" id="PS50883"/>
    </source>
</evidence>
<dbReference type="InterPro" id="IPR043128">
    <property type="entry name" value="Rev_trsase/Diguanyl_cyclase"/>
</dbReference>
<gene>
    <name evidence="4" type="ORF">ACFOPH_02160</name>
</gene>
<feature type="transmembrane region" description="Helical" evidence="1">
    <location>
        <begin position="309"/>
        <end position="331"/>
    </location>
</feature>
<dbReference type="CDD" id="cd01948">
    <property type="entry name" value="EAL"/>
    <property type="match status" value="1"/>
</dbReference>
<feature type="transmembrane region" description="Helical" evidence="1">
    <location>
        <begin position="38"/>
        <end position="59"/>
    </location>
</feature>
<sequence>MNDSMKDAMKTAAPSPEARPARRSRLLRWLGRGLETHVALPLFALLLVAILWPLTLQFIDAERRAAGIAAEAATRERLDTYEAQMARSLNGIDQTLKVLKYAVELKGAQGALPALREQGLLPPGLVFVVAIADSRGRVVARNPDDGAAEGALDVSNAAYFLYHRDNDDGQPFVGTTVGDAVKPAPHLHFTRRIDDDAGRFAGIAIVEVEPDYFTSAYEHARDGEHGLLGLAGTDGVMRALRIGDQVSWGQRIELGQAGRDAVMLRRGAPDGLARHTGVRRLHGFPLAVVVGLARDEQFAPFERQRRNRLLGAAAASALLLAVAAVVSAWSWQLAKARRRARRAQETYAAASEGSLDAFVVMRSVRDLRGAVLDFEIEAANSATEAIFGMGNEVLCGQRLCELLPHFRNNGIFADLALVTTTGQPREGEWQAHAPSAQGRWLHRQVVAVEDGVVAIVRDITERKLAEERIFHMAHHDELTGLPNRNLMHDRIDQAIRKAARNGEGVALAFVDLDGFKLVNDGLGHKAGDELLKVVSRRMGACLRRSDTLARFGGDEFVILLPDQGTDPAALAPLLEKIRVAVTEPVQVAGQAVQVSCSMGVVMYPRDGMDASALLMNADAAMYRAKDLGSNNFQFYAREMNASVEEKLVLLDGLRQAVQATLGDGGGAADNGFHLLYQPKVDLKSGRIFGAEALIRWRHPEHGMVPPQRFIALAEESGLIVPIGEWVVRSACRQAQAWREAGLGPIAVSVNVSARQFEEARLADRVAAALVDSGLPPALLELEVTESLLMRDLHKSVATMRELKAMGVSLSIDDFGTGYSSLSALKSFPISRLKIDKSFVSELADNPDDQAIALAVISLGHKLNLKVIAEGVETEQQCRFLRENACDEMQGYLFSRPVPAADIARMVALHVPQPGYCGSLAVAPERQAAAVPLALHA</sequence>
<evidence type="ECO:0000313" key="4">
    <source>
        <dbReference type="EMBL" id="MFC3457056.1"/>
    </source>
</evidence>
<dbReference type="InterPro" id="IPR000160">
    <property type="entry name" value="GGDEF_dom"/>
</dbReference>
<dbReference type="Pfam" id="PF00990">
    <property type="entry name" value="GGDEF"/>
    <property type="match status" value="1"/>
</dbReference>
<keyword evidence="1" id="KW-0812">Transmembrane</keyword>
<keyword evidence="1" id="KW-1133">Transmembrane helix</keyword>
<dbReference type="Gene3D" id="3.30.450.20">
    <property type="entry name" value="PAS domain"/>
    <property type="match status" value="3"/>
</dbReference>
<dbReference type="EMBL" id="JBHRVV010000001">
    <property type="protein sequence ID" value="MFC3457056.1"/>
    <property type="molecule type" value="Genomic_DNA"/>
</dbReference>
<name>A0ABV7PF44_9BURK</name>
<dbReference type="PROSITE" id="PS50883">
    <property type="entry name" value="EAL"/>
    <property type="match status" value="1"/>
</dbReference>
<dbReference type="Gene3D" id="3.30.70.270">
    <property type="match status" value="1"/>
</dbReference>
<evidence type="ECO:0000313" key="5">
    <source>
        <dbReference type="Proteomes" id="UP001595665"/>
    </source>
</evidence>
<dbReference type="Pfam" id="PF00563">
    <property type="entry name" value="EAL"/>
    <property type="match status" value="1"/>
</dbReference>
<dbReference type="InterPro" id="IPR029787">
    <property type="entry name" value="Nucleotide_cyclase"/>
</dbReference>
<dbReference type="InterPro" id="IPR035965">
    <property type="entry name" value="PAS-like_dom_sf"/>
</dbReference>
<proteinExistence type="predicted"/>
<dbReference type="NCBIfam" id="TIGR00254">
    <property type="entry name" value="GGDEF"/>
    <property type="match status" value="1"/>
</dbReference>
<dbReference type="CDD" id="cd12914">
    <property type="entry name" value="PDC1_DGC_like"/>
    <property type="match status" value="1"/>
</dbReference>
<dbReference type="PROSITE" id="PS50887">
    <property type="entry name" value="GGDEF"/>
    <property type="match status" value="1"/>
</dbReference>
<dbReference type="InterPro" id="IPR035919">
    <property type="entry name" value="EAL_sf"/>
</dbReference>
<evidence type="ECO:0000256" key="1">
    <source>
        <dbReference type="SAM" id="Phobius"/>
    </source>
</evidence>
<dbReference type="InterPro" id="IPR001633">
    <property type="entry name" value="EAL_dom"/>
</dbReference>
<comment type="caution">
    <text evidence="4">The sequence shown here is derived from an EMBL/GenBank/DDBJ whole genome shotgun (WGS) entry which is preliminary data.</text>
</comment>
<feature type="domain" description="GGDEF" evidence="3">
    <location>
        <begin position="503"/>
        <end position="637"/>
    </location>
</feature>
<dbReference type="InterPro" id="IPR013656">
    <property type="entry name" value="PAS_4"/>
</dbReference>
<dbReference type="CDD" id="cd01949">
    <property type="entry name" value="GGDEF"/>
    <property type="match status" value="1"/>
</dbReference>
<reference evidence="5" key="1">
    <citation type="journal article" date="2019" name="Int. J. Syst. Evol. Microbiol.">
        <title>The Global Catalogue of Microorganisms (GCM) 10K type strain sequencing project: providing services to taxonomists for standard genome sequencing and annotation.</title>
        <authorList>
            <consortium name="The Broad Institute Genomics Platform"/>
            <consortium name="The Broad Institute Genome Sequencing Center for Infectious Disease"/>
            <person name="Wu L."/>
            <person name="Ma J."/>
        </authorList>
    </citation>
    <scope>NUCLEOTIDE SEQUENCE [LARGE SCALE GENOMIC DNA]</scope>
    <source>
        <strain evidence="5">CCM 7480</strain>
    </source>
</reference>
<dbReference type="SMART" id="SM00052">
    <property type="entry name" value="EAL"/>
    <property type="match status" value="1"/>
</dbReference>
<dbReference type="CDD" id="cd12915">
    <property type="entry name" value="PDC2_DGC_like"/>
    <property type="match status" value="1"/>
</dbReference>
<dbReference type="PANTHER" id="PTHR44757">
    <property type="entry name" value="DIGUANYLATE CYCLASE DGCP"/>
    <property type="match status" value="1"/>
</dbReference>
<dbReference type="CDD" id="cd00130">
    <property type="entry name" value="PAS"/>
    <property type="match status" value="1"/>
</dbReference>
<dbReference type="Gene3D" id="3.20.20.450">
    <property type="entry name" value="EAL domain"/>
    <property type="match status" value="1"/>
</dbReference>
<accession>A0ABV7PF44</accession>
<feature type="domain" description="EAL" evidence="2">
    <location>
        <begin position="646"/>
        <end position="910"/>
    </location>
</feature>
<keyword evidence="1" id="KW-0472">Membrane</keyword>
<evidence type="ECO:0000259" key="3">
    <source>
        <dbReference type="PROSITE" id="PS50887"/>
    </source>
</evidence>
<organism evidence="4 5">
    <name type="scientific">Massilia haematophila</name>
    <dbReference type="NCBI Taxonomy" id="457923"/>
    <lineage>
        <taxon>Bacteria</taxon>
        <taxon>Pseudomonadati</taxon>
        <taxon>Pseudomonadota</taxon>
        <taxon>Betaproteobacteria</taxon>
        <taxon>Burkholderiales</taxon>
        <taxon>Oxalobacteraceae</taxon>
        <taxon>Telluria group</taxon>
        <taxon>Massilia</taxon>
    </lineage>
</organism>
<dbReference type="SUPFAM" id="SSF55073">
    <property type="entry name" value="Nucleotide cyclase"/>
    <property type="match status" value="1"/>
</dbReference>
<dbReference type="RefSeq" id="WP_379733168.1">
    <property type="nucleotide sequence ID" value="NZ_JBHRVV010000001.1"/>
</dbReference>
<dbReference type="PANTHER" id="PTHR44757:SF2">
    <property type="entry name" value="BIOFILM ARCHITECTURE MAINTENANCE PROTEIN MBAA"/>
    <property type="match status" value="1"/>
</dbReference>
<keyword evidence="5" id="KW-1185">Reference proteome</keyword>
<dbReference type="NCBIfam" id="TIGR00229">
    <property type="entry name" value="sensory_box"/>
    <property type="match status" value="1"/>
</dbReference>
<dbReference type="SUPFAM" id="SSF141868">
    <property type="entry name" value="EAL domain-like"/>
    <property type="match status" value="1"/>
</dbReference>
<dbReference type="SMART" id="SM00267">
    <property type="entry name" value="GGDEF"/>
    <property type="match status" value="1"/>
</dbReference>
<dbReference type="Proteomes" id="UP001595665">
    <property type="component" value="Unassembled WGS sequence"/>
</dbReference>
<protein>
    <submittedName>
        <fullName evidence="4">EAL domain-containing protein</fullName>
    </submittedName>
</protein>
<dbReference type="InterPro" id="IPR000014">
    <property type="entry name" value="PAS"/>
</dbReference>